<feature type="transmembrane region" description="Helical" evidence="1">
    <location>
        <begin position="76"/>
        <end position="101"/>
    </location>
</feature>
<dbReference type="GeneID" id="18263530"/>
<accession>W6JLH1</accession>
<proteinExistence type="predicted"/>
<feature type="transmembrane region" description="Helical" evidence="1">
    <location>
        <begin position="178"/>
        <end position="203"/>
    </location>
</feature>
<keyword evidence="1" id="KW-0472">Membrane</keyword>
<feature type="transmembrane region" description="Helical" evidence="1">
    <location>
        <begin position="147"/>
        <end position="166"/>
    </location>
</feature>
<evidence type="ECO:0000313" key="3">
    <source>
        <dbReference type="Proteomes" id="UP000174145"/>
    </source>
</evidence>
<keyword evidence="3" id="KW-1185">Reference proteome</keyword>
<dbReference type="Proteomes" id="UP000174145">
    <property type="component" value="Segment"/>
</dbReference>
<evidence type="ECO:0000256" key="1">
    <source>
        <dbReference type="SAM" id="Phobius"/>
    </source>
</evidence>
<organism evidence="2 3">
    <name type="scientific">Alphaentomopoxvirus acuprea</name>
    <dbReference type="NCBI Taxonomy" id="62099"/>
    <lineage>
        <taxon>Viruses</taxon>
        <taxon>Varidnaviria</taxon>
        <taxon>Bamfordvirae</taxon>
        <taxon>Nucleocytoviricota</taxon>
        <taxon>Pokkesviricetes</taxon>
        <taxon>Chitovirales</taxon>
        <taxon>Poxviridae</taxon>
        <taxon>Entomopoxvirinae</taxon>
        <taxon>Alphaentomopoxvirus</taxon>
    </lineage>
</organism>
<evidence type="ECO:0000313" key="2">
    <source>
        <dbReference type="EMBL" id="BAO49461.1"/>
    </source>
</evidence>
<sequence length="210" mass="24551">MNVGHYASAGIKIPEIKPNIKISEPIKKKVPTKHVRLPVIDNQLPSTSRENNNLIETIETPTHLSFNVIKLIFNNIIIGSIILIILSIITIFNITSISLLMLEYCYNNITIEVIEYFNTIMFFILLISLICYYYMNRYKNTFKYMIVILYLVLMVLFSINILIFGIEIYKVDKCKPILHIVIVLKSIIIIFSIIFIFMFTLIIEKYFIKK</sequence>
<reference evidence="2 3" key="1">
    <citation type="journal article" date="2014" name="Virology">
        <title>The complete genome sequence of the Alphaentomopoxvirus Anomala cuprea entomopoxvirus, including its terminal hairpin loop sequences, suggests a potentially unique mode of apoptosis inhibition and mode of DNA replication.</title>
        <authorList>
            <person name="Mitsuhashi W."/>
            <person name="Miyamoto K."/>
            <person name="Wada S."/>
        </authorList>
    </citation>
    <scope>NUCLEOTIDE SEQUENCE [LARGE SCALE GENOMIC DNA]</scope>
    <source>
        <strain evidence="2">CV6M</strain>
    </source>
</reference>
<feature type="transmembrane region" description="Helical" evidence="1">
    <location>
        <begin position="113"/>
        <end position="135"/>
    </location>
</feature>
<protein>
    <submittedName>
        <fullName evidence="2">Cation transport ATPase</fullName>
    </submittedName>
</protein>
<name>W6JLH1_9POXV</name>
<dbReference type="RefSeq" id="YP_009001574.1">
    <property type="nucleotide sequence ID" value="NC_023426.1"/>
</dbReference>
<dbReference type="EMBL" id="AP013055">
    <property type="protein sequence ID" value="BAO49461.1"/>
    <property type="molecule type" value="Genomic_DNA"/>
</dbReference>
<dbReference type="KEGG" id="vg:18263530"/>
<keyword evidence="1" id="KW-1133">Transmembrane helix</keyword>
<keyword evidence="1" id="KW-0812">Transmembrane</keyword>